<dbReference type="SUPFAM" id="SSF55811">
    <property type="entry name" value="Nudix"/>
    <property type="match status" value="1"/>
</dbReference>
<accession>E6UAA7</accession>
<dbReference type="STRING" id="697329.Rumal_1831"/>
<dbReference type="InterPro" id="IPR020084">
    <property type="entry name" value="NUDIX_hydrolase_CS"/>
</dbReference>
<dbReference type="Pfam" id="PF00293">
    <property type="entry name" value="NUDIX"/>
    <property type="match status" value="1"/>
</dbReference>
<gene>
    <name evidence="4" type="ordered locus">Rumal_1831</name>
</gene>
<dbReference type="RefSeq" id="WP_013498493.1">
    <property type="nucleotide sequence ID" value="NC_014833.1"/>
</dbReference>
<dbReference type="KEGG" id="ral:Rumal_1831"/>
<dbReference type="eggNOG" id="COG0494">
    <property type="taxonomic scope" value="Bacteria"/>
</dbReference>
<dbReference type="PANTHER" id="PTHR43736">
    <property type="entry name" value="ADP-RIBOSE PYROPHOSPHATASE"/>
    <property type="match status" value="1"/>
</dbReference>
<dbReference type="OrthoDB" id="2315469at2"/>
<proteinExistence type="inferred from homology"/>
<dbReference type="AlphaFoldDB" id="E6UAA7"/>
<reference evidence="4 5" key="1">
    <citation type="journal article" date="2011" name="J. Bacteriol.">
        <title>Complete genome of the cellulolytic ruminal bacterium Ruminococcus albus 7.</title>
        <authorList>
            <person name="Suen G."/>
            <person name="Stevenson D.M."/>
            <person name="Bruce D.C."/>
            <person name="Chertkov O."/>
            <person name="Copeland A."/>
            <person name="Cheng J.F."/>
            <person name="Detter C."/>
            <person name="Detter J.C."/>
            <person name="Goodwin L.A."/>
            <person name="Han C.S."/>
            <person name="Hauser L.J."/>
            <person name="Ivanova N.N."/>
            <person name="Kyrpides N.C."/>
            <person name="Land M.L."/>
            <person name="Lapidus A."/>
            <person name="Lucas S."/>
            <person name="Ovchinnikova G."/>
            <person name="Pitluck S."/>
            <person name="Tapia R."/>
            <person name="Woyke T."/>
            <person name="Boyum J."/>
            <person name="Mead D."/>
            <person name="Weimer P.J."/>
        </authorList>
    </citation>
    <scope>NUCLEOTIDE SEQUENCE [LARGE SCALE GENOMIC DNA]</scope>
    <source>
        <strain evidence="5">ATCC 27210 / DSM 20455 / JCM 14654 / NCDO 2250 / 7</strain>
    </source>
</reference>
<keyword evidence="2 4" id="KW-0378">Hydrolase</keyword>
<feature type="domain" description="Nudix hydrolase" evidence="3">
    <location>
        <begin position="23"/>
        <end position="171"/>
    </location>
</feature>
<dbReference type="Gene3D" id="3.90.79.10">
    <property type="entry name" value="Nucleoside Triphosphate Pyrophosphohydrolase"/>
    <property type="match status" value="1"/>
</dbReference>
<dbReference type="InterPro" id="IPR015797">
    <property type="entry name" value="NUDIX_hydrolase-like_dom_sf"/>
</dbReference>
<dbReference type="HOGENOM" id="CLU_1538155_0_0_9"/>
<evidence type="ECO:0000259" key="3">
    <source>
        <dbReference type="PROSITE" id="PS51462"/>
    </source>
</evidence>
<organism evidence="4 5">
    <name type="scientific">Ruminococcus albus (strain ATCC 27210 / DSM 20455 / JCM 14654 / NCDO 2250 / 7)</name>
    <dbReference type="NCBI Taxonomy" id="697329"/>
    <lineage>
        <taxon>Bacteria</taxon>
        <taxon>Bacillati</taxon>
        <taxon>Bacillota</taxon>
        <taxon>Clostridia</taxon>
        <taxon>Eubacteriales</taxon>
        <taxon>Oscillospiraceae</taxon>
        <taxon>Ruminococcus</taxon>
    </lineage>
</organism>
<evidence type="ECO:0000256" key="1">
    <source>
        <dbReference type="ARBA" id="ARBA00005582"/>
    </source>
</evidence>
<evidence type="ECO:0000256" key="2">
    <source>
        <dbReference type="ARBA" id="ARBA00022801"/>
    </source>
</evidence>
<dbReference type="Proteomes" id="UP000006919">
    <property type="component" value="Chromosome"/>
</dbReference>
<dbReference type="EMBL" id="CP002403">
    <property type="protein sequence ID" value="ADU22329.1"/>
    <property type="molecule type" value="Genomic_DNA"/>
</dbReference>
<protein>
    <submittedName>
        <fullName evidence="4">NUDIX hydrolase</fullName>
    </submittedName>
</protein>
<evidence type="ECO:0000313" key="5">
    <source>
        <dbReference type="Proteomes" id="UP000006919"/>
    </source>
</evidence>
<dbReference type="PANTHER" id="PTHR43736:SF1">
    <property type="entry name" value="DIHYDRONEOPTERIN TRIPHOSPHATE DIPHOSPHATASE"/>
    <property type="match status" value="1"/>
</dbReference>
<sequence length="178" mass="20664">MTDNNELILDLQDNEWVYEYTDHDRPIARAIVFDEDGHFYFVRAQRNDDFGKAVLIETSGGGIEDDESPEDAVLRELREELGAKVDIICKIGIVRDYYNLIHRHNINNYYLCKVKSFGANHLTDQEISDFHLSTMKQSFDEAVDEYKNRSCTKIGRLIAARELPVLMRAKELMESRSI</sequence>
<comment type="similarity">
    <text evidence="1">Belongs to the Nudix hydrolase family.</text>
</comment>
<name>E6UAA7_RUMA7</name>
<evidence type="ECO:0000313" key="4">
    <source>
        <dbReference type="EMBL" id="ADU22329.1"/>
    </source>
</evidence>
<dbReference type="PROSITE" id="PS51462">
    <property type="entry name" value="NUDIX"/>
    <property type="match status" value="1"/>
</dbReference>
<dbReference type="InterPro" id="IPR000086">
    <property type="entry name" value="NUDIX_hydrolase_dom"/>
</dbReference>
<dbReference type="PROSITE" id="PS00893">
    <property type="entry name" value="NUDIX_BOX"/>
    <property type="match status" value="1"/>
</dbReference>
<dbReference type="GO" id="GO:0016787">
    <property type="term" value="F:hydrolase activity"/>
    <property type="evidence" value="ECO:0007669"/>
    <property type="project" value="UniProtKB-KW"/>
</dbReference>